<evidence type="ECO:0000313" key="2">
    <source>
        <dbReference type="EMBL" id="SEO80325.1"/>
    </source>
</evidence>
<dbReference type="OrthoDB" id="3826508at2"/>
<dbReference type="RefSeq" id="WP_069466975.1">
    <property type="nucleotide sequence ID" value="NZ_FODD01000044.1"/>
</dbReference>
<dbReference type="Proteomes" id="UP000181951">
    <property type="component" value="Unassembled WGS sequence"/>
</dbReference>
<keyword evidence="3" id="KW-1185">Reference proteome</keyword>
<dbReference type="EMBL" id="FODD01000044">
    <property type="protein sequence ID" value="SEO80325.1"/>
    <property type="molecule type" value="Genomic_DNA"/>
</dbReference>
<organism evidence="2 3">
    <name type="scientific">Actinacidiphila rubida</name>
    <dbReference type="NCBI Taxonomy" id="310780"/>
    <lineage>
        <taxon>Bacteria</taxon>
        <taxon>Bacillati</taxon>
        <taxon>Actinomycetota</taxon>
        <taxon>Actinomycetes</taxon>
        <taxon>Kitasatosporales</taxon>
        <taxon>Streptomycetaceae</taxon>
        <taxon>Actinacidiphila</taxon>
    </lineage>
</organism>
<sequence length="71" mass="7368">MALEEYADEAAAVGHNERGADPRARVDRCARMVGAEACGPLGPVPHAWVSAHPQVTAFPDVPDIPRHGGGG</sequence>
<accession>A0A1H8SP27</accession>
<protein>
    <submittedName>
        <fullName evidence="2">Uncharacterized protein</fullName>
    </submittedName>
</protein>
<feature type="region of interest" description="Disordered" evidence="1">
    <location>
        <begin position="1"/>
        <end position="23"/>
    </location>
</feature>
<reference evidence="2 3" key="1">
    <citation type="submission" date="2016-10" db="EMBL/GenBank/DDBJ databases">
        <authorList>
            <person name="de Groot N.N."/>
        </authorList>
    </citation>
    <scope>NUCLEOTIDE SEQUENCE [LARGE SCALE GENOMIC DNA]</scope>
    <source>
        <strain evidence="2 3">CGMCC 4.2026</strain>
    </source>
</reference>
<evidence type="ECO:0000313" key="3">
    <source>
        <dbReference type="Proteomes" id="UP000181951"/>
    </source>
</evidence>
<evidence type="ECO:0000256" key="1">
    <source>
        <dbReference type="SAM" id="MobiDB-lite"/>
    </source>
</evidence>
<proteinExistence type="predicted"/>
<dbReference type="STRING" id="310780.SAMN05216267_104429"/>
<name>A0A1H8SP27_9ACTN</name>
<gene>
    <name evidence="2" type="ORF">SAMN05216267_104429</name>
</gene>
<dbReference type="AlphaFoldDB" id="A0A1H8SP27"/>